<dbReference type="InterPro" id="IPR008974">
    <property type="entry name" value="TRAF-like"/>
</dbReference>
<evidence type="ECO:0000313" key="3">
    <source>
        <dbReference type="WBParaSite" id="Gr19_v10_g9609.t1"/>
    </source>
</evidence>
<dbReference type="Gene3D" id="1.25.40.420">
    <property type="match status" value="1"/>
</dbReference>
<dbReference type="AlphaFoldDB" id="A0A914ICM9"/>
<evidence type="ECO:0000313" key="2">
    <source>
        <dbReference type="Proteomes" id="UP000887572"/>
    </source>
</evidence>
<proteinExistence type="predicted"/>
<keyword evidence="2" id="KW-1185">Reference proteome</keyword>
<dbReference type="PROSITE" id="PS50144">
    <property type="entry name" value="MATH"/>
    <property type="match status" value="1"/>
</dbReference>
<dbReference type="Proteomes" id="UP000887572">
    <property type="component" value="Unplaced"/>
</dbReference>
<accession>A0A914ICM9</accession>
<dbReference type="InterPro" id="IPR002083">
    <property type="entry name" value="MATH/TRAF_dom"/>
</dbReference>
<dbReference type="InterPro" id="IPR011705">
    <property type="entry name" value="BACK"/>
</dbReference>
<dbReference type="GO" id="GO:0005829">
    <property type="term" value="C:cytosol"/>
    <property type="evidence" value="ECO:0007669"/>
    <property type="project" value="TreeGrafter"/>
</dbReference>
<dbReference type="Pfam" id="PF07707">
    <property type="entry name" value="BACK"/>
    <property type="match status" value="1"/>
</dbReference>
<dbReference type="PANTHER" id="PTHR45774">
    <property type="entry name" value="BTB/POZ DOMAIN-CONTAINING"/>
    <property type="match status" value="1"/>
</dbReference>
<name>A0A914ICM9_GLORO</name>
<dbReference type="WBParaSite" id="Gr19_v10_g9609.t1">
    <property type="protein sequence ID" value="Gr19_v10_g9609.t1"/>
    <property type="gene ID" value="Gr19_v10_g9609"/>
</dbReference>
<protein>
    <submittedName>
        <fullName evidence="3">MATH domain-containing protein</fullName>
    </submittedName>
</protein>
<dbReference type="SUPFAM" id="SSF49599">
    <property type="entry name" value="TRAF domain-like"/>
    <property type="match status" value="1"/>
</dbReference>
<sequence>MLSFIYVDDLSGLNGDNAIAILDRDELMISEEIAIWNAALCWADEKQNEKECSAENRRAMLGPALYKIRFPLMPKEAFSENIVSCGVLTDAELVSVYLHHCHPDRALSELYQLQFSTKRRAATKSPGDDPYKAKGNIVLKLEKVSEFAREDENSRRLGEAVYIRGLPWKILAVQRVLRRRSREKCLGFFVQCNGENTGEQKGTDRRKSILKRAFFQGVRLDPNWRCAGSATLRIVSQMEGKTDHTRVSGRHIFHSKDNDWGFAQFMTFKELMDPDNGWYDAKNDTVILSAEVTADKPTGVE</sequence>
<evidence type="ECO:0000259" key="1">
    <source>
        <dbReference type="PROSITE" id="PS50144"/>
    </source>
</evidence>
<dbReference type="Pfam" id="PF22486">
    <property type="entry name" value="MATH_2"/>
    <property type="match status" value="1"/>
</dbReference>
<reference evidence="3" key="1">
    <citation type="submission" date="2022-11" db="UniProtKB">
        <authorList>
            <consortium name="WormBaseParasite"/>
        </authorList>
    </citation>
    <scope>IDENTIFICATION</scope>
</reference>
<dbReference type="SMART" id="SM00061">
    <property type="entry name" value="MATH"/>
    <property type="match status" value="1"/>
</dbReference>
<organism evidence="2 3">
    <name type="scientific">Globodera rostochiensis</name>
    <name type="common">Golden nematode worm</name>
    <name type="synonym">Heterodera rostochiensis</name>
    <dbReference type="NCBI Taxonomy" id="31243"/>
    <lineage>
        <taxon>Eukaryota</taxon>
        <taxon>Metazoa</taxon>
        <taxon>Ecdysozoa</taxon>
        <taxon>Nematoda</taxon>
        <taxon>Chromadorea</taxon>
        <taxon>Rhabditida</taxon>
        <taxon>Tylenchina</taxon>
        <taxon>Tylenchomorpha</taxon>
        <taxon>Tylenchoidea</taxon>
        <taxon>Heteroderidae</taxon>
        <taxon>Heteroderinae</taxon>
        <taxon>Globodera</taxon>
    </lineage>
</organism>
<dbReference type="GO" id="GO:0022008">
    <property type="term" value="P:neurogenesis"/>
    <property type="evidence" value="ECO:0007669"/>
    <property type="project" value="TreeGrafter"/>
</dbReference>
<dbReference type="PANTHER" id="PTHR45774:SF3">
    <property type="entry name" value="BTB (POZ) DOMAIN-CONTAINING 2B-RELATED"/>
    <property type="match status" value="1"/>
</dbReference>
<dbReference type="Gene3D" id="2.60.210.10">
    <property type="entry name" value="Apoptosis, Tumor Necrosis Factor Receptor Associated Protein 2, Chain A"/>
    <property type="match status" value="1"/>
</dbReference>
<feature type="domain" description="MATH" evidence="1">
    <location>
        <begin position="134"/>
        <end position="292"/>
    </location>
</feature>